<comment type="caution">
    <text evidence="1">The sequence shown here is derived from an EMBL/GenBank/DDBJ whole genome shotgun (WGS) entry which is preliminary data.</text>
</comment>
<evidence type="ECO:0000313" key="1">
    <source>
        <dbReference type="EMBL" id="GFZ97806.1"/>
    </source>
</evidence>
<gene>
    <name evidence="1" type="ORF">GCM10010923_02310</name>
</gene>
<dbReference type="Proteomes" id="UP000603317">
    <property type="component" value="Unassembled WGS sequence"/>
</dbReference>
<proteinExistence type="predicted"/>
<sequence>MDPERRKQLEAKRVALHERLERQVEGTIIPRLIERGVPHEPRFDGIWTPDYIRVAGNGLWWPDSTGRVEDEWCGTTDREDPDGSKQRVLRQRVIARMIARATGPETEIRFSYDAGFETNLSIKARDAIANLDVLLDFGWTIWITSRAENWLIELSRDGVARLAMEPCR</sequence>
<dbReference type="RefSeq" id="WP_188640958.1">
    <property type="nucleotide sequence ID" value="NZ_BMID01000001.1"/>
</dbReference>
<protein>
    <submittedName>
        <fullName evidence="1">Uncharacterized protein</fullName>
    </submittedName>
</protein>
<keyword evidence="2" id="KW-1185">Reference proteome</keyword>
<accession>A0ABQ1F2X9</accession>
<evidence type="ECO:0000313" key="2">
    <source>
        <dbReference type="Proteomes" id="UP000603317"/>
    </source>
</evidence>
<dbReference type="EMBL" id="BMID01000001">
    <property type="protein sequence ID" value="GFZ97806.1"/>
    <property type="molecule type" value="Genomic_DNA"/>
</dbReference>
<name>A0ABQ1F2X9_9SPHN</name>
<reference evidence="2" key="1">
    <citation type="journal article" date="2019" name="Int. J. Syst. Evol. Microbiol.">
        <title>The Global Catalogue of Microorganisms (GCM) 10K type strain sequencing project: providing services to taxonomists for standard genome sequencing and annotation.</title>
        <authorList>
            <consortium name="The Broad Institute Genomics Platform"/>
            <consortium name="The Broad Institute Genome Sequencing Center for Infectious Disease"/>
            <person name="Wu L."/>
            <person name="Ma J."/>
        </authorList>
    </citation>
    <scope>NUCLEOTIDE SEQUENCE [LARGE SCALE GENOMIC DNA]</scope>
    <source>
        <strain evidence="2">CGMCC 1.15297</strain>
    </source>
</reference>
<organism evidence="1 2">
    <name type="scientific">Blastomonas marina</name>
    <dbReference type="NCBI Taxonomy" id="1867408"/>
    <lineage>
        <taxon>Bacteria</taxon>
        <taxon>Pseudomonadati</taxon>
        <taxon>Pseudomonadota</taxon>
        <taxon>Alphaproteobacteria</taxon>
        <taxon>Sphingomonadales</taxon>
        <taxon>Sphingomonadaceae</taxon>
        <taxon>Blastomonas</taxon>
    </lineage>
</organism>